<accession>A0AC60QMW7</accession>
<sequence length="202" mass="22380">MCGQPGDSKRLAQVAPTTIMSGHLDHEGAKGNWPRERRSAADKGPSQRMRGGLSKGNPTKFRGLLDLGTAVDDDSQLLATEVLLFMNLPCAYSWMHGMGGAEKANLVNTCLMKLHDFGVVVCSAKVKLIRIFDKLLDVMNSKSPVLKNFKAPLRPFFQEAASYILGLKDVTGRPRYLTRRKTASPEFLLVIKSFERLCEELL</sequence>
<comment type="caution">
    <text evidence="1">The sequence shown here is derived from an EMBL/GenBank/DDBJ whole genome shotgun (WGS) entry which is preliminary data.</text>
</comment>
<name>A0AC60QMW7_IXOPE</name>
<evidence type="ECO:0000313" key="2">
    <source>
        <dbReference type="Proteomes" id="UP000805193"/>
    </source>
</evidence>
<feature type="non-terminal residue" evidence="1">
    <location>
        <position position="202"/>
    </location>
</feature>
<reference evidence="1 2" key="1">
    <citation type="journal article" date="2020" name="Cell">
        <title>Large-Scale Comparative Analyses of Tick Genomes Elucidate Their Genetic Diversity and Vector Capacities.</title>
        <authorList>
            <consortium name="Tick Genome and Microbiome Consortium (TIGMIC)"/>
            <person name="Jia N."/>
            <person name="Wang J."/>
            <person name="Shi W."/>
            <person name="Du L."/>
            <person name="Sun Y."/>
            <person name="Zhan W."/>
            <person name="Jiang J.F."/>
            <person name="Wang Q."/>
            <person name="Zhang B."/>
            <person name="Ji P."/>
            <person name="Bell-Sakyi L."/>
            <person name="Cui X.M."/>
            <person name="Yuan T.T."/>
            <person name="Jiang B.G."/>
            <person name="Yang W.F."/>
            <person name="Lam T.T."/>
            <person name="Chang Q.C."/>
            <person name="Ding S.J."/>
            <person name="Wang X.J."/>
            <person name="Zhu J.G."/>
            <person name="Ruan X.D."/>
            <person name="Zhao L."/>
            <person name="Wei J.T."/>
            <person name="Ye R.Z."/>
            <person name="Que T.C."/>
            <person name="Du C.H."/>
            <person name="Zhou Y.H."/>
            <person name="Cheng J.X."/>
            <person name="Dai P.F."/>
            <person name="Guo W.B."/>
            <person name="Han X.H."/>
            <person name="Huang E.J."/>
            <person name="Li L.F."/>
            <person name="Wei W."/>
            <person name="Gao Y.C."/>
            <person name="Liu J.Z."/>
            <person name="Shao H.Z."/>
            <person name="Wang X."/>
            <person name="Wang C.C."/>
            <person name="Yang T.C."/>
            <person name="Huo Q.B."/>
            <person name="Li W."/>
            <person name="Chen H.Y."/>
            <person name="Chen S.E."/>
            <person name="Zhou L.G."/>
            <person name="Ni X.B."/>
            <person name="Tian J.H."/>
            <person name="Sheng Y."/>
            <person name="Liu T."/>
            <person name="Pan Y.S."/>
            <person name="Xia L.Y."/>
            <person name="Li J."/>
            <person name="Zhao F."/>
            <person name="Cao W.C."/>
        </authorList>
    </citation>
    <scope>NUCLEOTIDE SEQUENCE [LARGE SCALE GENOMIC DNA]</scope>
    <source>
        <strain evidence="1">Iper-2018</strain>
    </source>
</reference>
<organism evidence="1 2">
    <name type="scientific">Ixodes persulcatus</name>
    <name type="common">Taiga tick</name>
    <dbReference type="NCBI Taxonomy" id="34615"/>
    <lineage>
        <taxon>Eukaryota</taxon>
        <taxon>Metazoa</taxon>
        <taxon>Ecdysozoa</taxon>
        <taxon>Arthropoda</taxon>
        <taxon>Chelicerata</taxon>
        <taxon>Arachnida</taxon>
        <taxon>Acari</taxon>
        <taxon>Parasitiformes</taxon>
        <taxon>Ixodida</taxon>
        <taxon>Ixodoidea</taxon>
        <taxon>Ixodidae</taxon>
        <taxon>Ixodinae</taxon>
        <taxon>Ixodes</taxon>
    </lineage>
</organism>
<dbReference type="Proteomes" id="UP000805193">
    <property type="component" value="Unassembled WGS sequence"/>
</dbReference>
<keyword evidence="2" id="KW-1185">Reference proteome</keyword>
<evidence type="ECO:0000313" key="1">
    <source>
        <dbReference type="EMBL" id="KAG0437020.1"/>
    </source>
</evidence>
<proteinExistence type="predicted"/>
<dbReference type="EMBL" id="JABSTQ010006578">
    <property type="protein sequence ID" value="KAG0437020.1"/>
    <property type="molecule type" value="Genomic_DNA"/>
</dbReference>
<gene>
    <name evidence="1" type="ORF">HPB47_017645</name>
</gene>
<protein>
    <submittedName>
        <fullName evidence="1">Uncharacterized protein</fullName>
    </submittedName>
</protein>